<dbReference type="SUPFAM" id="SSF51261">
    <property type="entry name" value="Duplicated hybrid motif"/>
    <property type="match status" value="1"/>
</dbReference>
<dbReference type="FunFam" id="2.70.70.10:FF:000006">
    <property type="entry name" value="M23 family peptidase"/>
    <property type="match status" value="1"/>
</dbReference>
<reference evidence="6 7" key="1">
    <citation type="submission" date="2019-08" db="EMBL/GenBank/DDBJ databases">
        <title>Calorimonas adulescens gen. nov., sp. nov., an anaerobic thermophilic bacterium from Sakhalin hot spring.</title>
        <authorList>
            <person name="Khomyakova M.A."/>
            <person name="Merkel A.Y."/>
            <person name="Novikov A."/>
            <person name="Bonch-Osmolovskaya E.A."/>
            <person name="Slobodkin A.I."/>
        </authorList>
    </citation>
    <scope>NUCLEOTIDE SEQUENCE [LARGE SCALE GENOMIC DNA]</scope>
    <source>
        <strain evidence="6 7">A05MB</strain>
    </source>
</reference>
<evidence type="ECO:0000313" key="6">
    <source>
        <dbReference type="EMBL" id="TZE83114.1"/>
    </source>
</evidence>
<feature type="coiled-coil region" evidence="2">
    <location>
        <begin position="159"/>
        <end position="242"/>
    </location>
</feature>
<dbReference type="GO" id="GO:0004222">
    <property type="term" value="F:metalloendopeptidase activity"/>
    <property type="evidence" value="ECO:0007669"/>
    <property type="project" value="TreeGrafter"/>
</dbReference>
<comment type="caution">
    <text evidence="6">The sequence shown here is derived from an EMBL/GenBank/DDBJ whole genome shotgun (WGS) entry which is preliminary data.</text>
</comment>
<proteinExistence type="predicted"/>
<feature type="domain" description="M23ase beta-sheet core" evidence="4">
    <location>
        <begin position="278"/>
        <end position="373"/>
    </location>
</feature>
<protein>
    <submittedName>
        <fullName evidence="6">Peptidoglycan DD-metalloendopeptidase family protein</fullName>
    </submittedName>
</protein>
<dbReference type="Proteomes" id="UP000322976">
    <property type="component" value="Unassembled WGS sequence"/>
</dbReference>
<dbReference type="Gene3D" id="2.70.70.10">
    <property type="entry name" value="Glucose Permease (Domain IIA)"/>
    <property type="match status" value="1"/>
</dbReference>
<dbReference type="InterPro" id="IPR016047">
    <property type="entry name" value="M23ase_b-sheet_dom"/>
</dbReference>
<sequence length="378" mass="42924">MRFKKIVSFVIIPMIAFSLFAGTVNADTLNDYMKQKQTLDKKIKETKGQINTVEKQKNQYLQELEELDRKIEETNTQLETLQVQLNQIQRNYDQTQKALEQAQNMLKKEEALYKERVRAMYINGPTGYLEVLLDSTDFSDFISRLDMIQRVIDYDNNLLDEMKSNRDAIEAQKQKLLDQKAQLLSTRNQIDLRKKELKDQETDRSLLVQRLEAQKEELEAALDEFEQESVEIGNMIKKLQAKSKLTYNGGVFAWPAPEYTRISDPYGWRIHPILKTKKFHSGVDIATPMGSKIVAAADGEVIFAGVYGGYGNAIIIDHGSGLSTLYGHNSKLLVKVGDKVVKGQQIAEAGSTGLSTGSHLHFEVRKDGTPVDPMPYLK</sequence>
<feature type="coiled-coil region" evidence="2">
    <location>
        <begin position="29"/>
        <end position="119"/>
    </location>
</feature>
<dbReference type="RefSeq" id="WP_149544311.1">
    <property type="nucleotide sequence ID" value="NZ_VTPS01000002.1"/>
</dbReference>
<keyword evidence="2" id="KW-0175">Coiled coil</keyword>
<evidence type="ECO:0000256" key="3">
    <source>
        <dbReference type="SAM" id="SignalP"/>
    </source>
</evidence>
<dbReference type="Pfam" id="PF24568">
    <property type="entry name" value="CC_PcsB"/>
    <property type="match status" value="1"/>
</dbReference>
<dbReference type="InterPro" id="IPR011055">
    <property type="entry name" value="Dup_hybrid_motif"/>
</dbReference>
<dbReference type="CDD" id="cd12797">
    <property type="entry name" value="M23_peptidase"/>
    <property type="match status" value="1"/>
</dbReference>
<keyword evidence="7" id="KW-1185">Reference proteome</keyword>
<name>A0A5D8QG36_9THEO</name>
<evidence type="ECO:0000256" key="2">
    <source>
        <dbReference type="SAM" id="Coils"/>
    </source>
</evidence>
<dbReference type="EMBL" id="VTPS01000002">
    <property type="protein sequence ID" value="TZE83114.1"/>
    <property type="molecule type" value="Genomic_DNA"/>
</dbReference>
<feature type="domain" description="Peptidoglycan hydrolase PcsB coiled-coil" evidence="5">
    <location>
        <begin position="100"/>
        <end position="171"/>
    </location>
</feature>
<dbReference type="PANTHER" id="PTHR21666">
    <property type="entry name" value="PEPTIDASE-RELATED"/>
    <property type="match status" value="1"/>
</dbReference>
<keyword evidence="1 3" id="KW-0732">Signal</keyword>
<dbReference type="InterPro" id="IPR050570">
    <property type="entry name" value="Cell_wall_metabolism_enzyme"/>
</dbReference>
<dbReference type="AlphaFoldDB" id="A0A5D8QG36"/>
<accession>A0A5D8QG36</accession>
<gene>
    <name evidence="6" type="ORF">FWJ32_01980</name>
</gene>
<dbReference type="Pfam" id="PF01551">
    <property type="entry name" value="Peptidase_M23"/>
    <property type="match status" value="1"/>
</dbReference>
<organism evidence="6 7">
    <name type="scientific">Calorimonas adulescens</name>
    <dbReference type="NCBI Taxonomy" id="2606906"/>
    <lineage>
        <taxon>Bacteria</taxon>
        <taxon>Bacillati</taxon>
        <taxon>Bacillota</taxon>
        <taxon>Clostridia</taxon>
        <taxon>Thermoanaerobacterales</taxon>
        <taxon>Thermoanaerobacteraceae</taxon>
        <taxon>Calorimonas</taxon>
    </lineage>
</organism>
<evidence type="ECO:0000259" key="5">
    <source>
        <dbReference type="Pfam" id="PF24568"/>
    </source>
</evidence>
<evidence type="ECO:0000256" key="1">
    <source>
        <dbReference type="ARBA" id="ARBA00022729"/>
    </source>
</evidence>
<dbReference type="Gene3D" id="6.10.250.3150">
    <property type="match status" value="1"/>
</dbReference>
<feature type="signal peptide" evidence="3">
    <location>
        <begin position="1"/>
        <end position="26"/>
    </location>
</feature>
<evidence type="ECO:0000313" key="7">
    <source>
        <dbReference type="Proteomes" id="UP000322976"/>
    </source>
</evidence>
<dbReference type="InterPro" id="IPR057309">
    <property type="entry name" value="PcsB_CC"/>
</dbReference>
<dbReference type="PANTHER" id="PTHR21666:SF289">
    <property type="entry name" value="L-ALA--D-GLU ENDOPEPTIDASE"/>
    <property type="match status" value="1"/>
</dbReference>
<feature type="chain" id="PRO_5022817289" evidence="3">
    <location>
        <begin position="27"/>
        <end position="378"/>
    </location>
</feature>
<evidence type="ECO:0000259" key="4">
    <source>
        <dbReference type="Pfam" id="PF01551"/>
    </source>
</evidence>